<accession>A0ABW1L4M9</accession>
<dbReference type="InterPro" id="IPR011010">
    <property type="entry name" value="DNA_brk_join_enz"/>
</dbReference>
<keyword evidence="6" id="KW-1185">Reference proteome</keyword>
<dbReference type="PANTHER" id="PTHR30349">
    <property type="entry name" value="PHAGE INTEGRASE-RELATED"/>
    <property type="match status" value="1"/>
</dbReference>
<dbReference type="Pfam" id="PF00589">
    <property type="entry name" value="Phage_integrase"/>
    <property type="match status" value="1"/>
</dbReference>
<organism evidence="5 6">
    <name type="scientific">Paenisporosarcina macmurdoensis</name>
    <dbReference type="NCBI Taxonomy" id="212659"/>
    <lineage>
        <taxon>Bacteria</taxon>
        <taxon>Bacillati</taxon>
        <taxon>Bacillota</taxon>
        <taxon>Bacilli</taxon>
        <taxon>Bacillales</taxon>
        <taxon>Caryophanaceae</taxon>
        <taxon>Paenisporosarcina</taxon>
    </lineage>
</organism>
<dbReference type="SUPFAM" id="SSF56349">
    <property type="entry name" value="DNA breaking-rejoining enzymes"/>
    <property type="match status" value="1"/>
</dbReference>
<keyword evidence="2" id="KW-0238">DNA-binding</keyword>
<evidence type="ECO:0000256" key="3">
    <source>
        <dbReference type="ARBA" id="ARBA00023172"/>
    </source>
</evidence>
<dbReference type="EMBL" id="JBHSRI010000005">
    <property type="protein sequence ID" value="MFC6038923.1"/>
    <property type="molecule type" value="Genomic_DNA"/>
</dbReference>
<comment type="similarity">
    <text evidence="1">Belongs to the 'phage' integrase family.</text>
</comment>
<dbReference type="Gene3D" id="1.10.443.10">
    <property type="entry name" value="Intergrase catalytic core"/>
    <property type="match status" value="1"/>
</dbReference>
<dbReference type="Proteomes" id="UP001596170">
    <property type="component" value="Unassembled WGS sequence"/>
</dbReference>
<dbReference type="CDD" id="cd00397">
    <property type="entry name" value="DNA_BRE_C"/>
    <property type="match status" value="1"/>
</dbReference>
<name>A0ABW1L4M9_9BACL</name>
<dbReference type="PANTHER" id="PTHR30349:SF41">
    <property type="entry name" value="INTEGRASE_RECOMBINASE PROTEIN MJ0367-RELATED"/>
    <property type="match status" value="1"/>
</dbReference>
<evidence type="ECO:0000313" key="5">
    <source>
        <dbReference type="EMBL" id="MFC6038923.1"/>
    </source>
</evidence>
<dbReference type="InterPro" id="IPR002104">
    <property type="entry name" value="Integrase_catalytic"/>
</dbReference>
<protein>
    <submittedName>
        <fullName evidence="5">Tyrosine-type recombinase/integrase</fullName>
    </submittedName>
</protein>
<evidence type="ECO:0000259" key="4">
    <source>
        <dbReference type="PROSITE" id="PS51898"/>
    </source>
</evidence>
<evidence type="ECO:0000256" key="1">
    <source>
        <dbReference type="ARBA" id="ARBA00008857"/>
    </source>
</evidence>
<gene>
    <name evidence="5" type="ORF">ACFPYN_05580</name>
</gene>
<evidence type="ECO:0000313" key="6">
    <source>
        <dbReference type="Proteomes" id="UP001596170"/>
    </source>
</evidence>
<evidence type="ECO:0000256" key="2">
    <source>
        <dbReference type="ARBA" id="ARBA00023125"/>
    </source>
</evidence>
<reference evidence="6" key="1">
    <citation type="journal article" date="2019" name="Int. J. Syst. Evol. Microbiol.">
        <title>The Global Catalogue of Microorganisms (GCM) 10K type strain sequencing project: providing services to taxonomists for standard genome sequencing and annotation.</title>
        <authorList>
            <consortium name="The Broad Institute Genomics Platform"/>
            <consortium name="The Broad Institute Genome Sequencing Center for Infectious Disease"/>
            <person name="Wu L."/>
            <person name="Ma J."/>
        </authorList>
    </citation>
    <scope>NUCLEOTIDE SEQUENCE [LARGE SCALE GENOMIC DNA]</scope>
    <source>
        <strain evidence="6">CCUG 54527</strain>
    </source>
</reference>
<proteinExistence type="inferred from homology"/>
<dbReference type="InterPro" id="IPR013762">
    <property type="entry name" value="Integrase-like_cat_sf"/>
</dbReference>
<dbReference type="InterPro" id="IPR050090">
    <property type="entry name" value="Tyrosine_recombinase_XerCD"/>
</dbReference>
<dbReference type="RefSeq" id="WP_377733023.1">
    <property type="nucleotide sequence ID" value="NZ_JBHSRI010000005.1"/>
</dbReference>
<dbReference type="PROSITE" id="PS51898">
    <property type="entry name" value="TYR_RECOMBINASE"/>
    <property type="match status" value="1"/>
</dbReference>
<feature type="domain" description="Tyr recombinase" evidence="4">
    <location>
        <begin position="126"/>
        <end position="298"/>
    </location>
</feature>
<comment type="caution">
    <text evidence="5">The sequence shown here is derived from an EMBL/GenBank/DDBJ whole genome shotgun (WGS) entry which is preliminary data.</text>
</comment>
<sequence>MSSTGDIIRLETADNRVRHTKRKVHVEQKNNEIPKQYAGDIRRFLDYCVKSDQPDGTEAMLDYLYGSLMEQKVKKTTWERRLAAIKKHLAVLHRIDFKKETEVTSELSAMRRIYSEEGNAHLIRVQGKSSVDKAELLEMIFKLPSREKAICLVNLITANRPNEMVRMKIKDFNLEGRTVDVYLMKQKKWHTKRLTLETGKVVKKYIKEYQLKPEDYFVGRVYRGGRYESVEMTETGYWKSLQRWTGLTGYNFRKSQVVAMHEAGADLSTIAKQTGHKSLETLVEHYLTVSDSTVDKYL</sequence>
<dbReference type="SUPFAM" id="SSF47823">
    <property type="entry name" value="lambda integrase-like, N-terminal domain"/>
    <property type="match status" value="1"/>
</dbReference>
<keyword evidence="3" id="KW-0233">DNA recombination</keyword>